<keyword evidence="11 12" id="KW-0539">Nucleus</keyword>
<keyword evidence="4 12" id="KW-0347">Helicase</keyword>
<feature type="region of interest" description="Disordered" evidence="13">
    <location>
        <begin position="584"/>
        <end position="608"/>
    </location>
</feature>
<keyword evidence="6 12" id="KW-0238">DNA-binding</keyword>
<dbReference type="Pfam" id="PF05970">
    <property type="entry name" value="PIF1"/>
    <property type="match status" value="1"/>
</dbReference>
<evidence type="ECO:0000256" key="1">
    <source>
        <dbReference type="ARBA" id="ARBA00022741"/>
    </source>
</evidence>
<dbReference type="HAMAP" id="MF_03176">
    <property type="entry name" value="PIF1"/>
    <property type="match status" value="1"/>
</dbReference>
<feature type="region of interest" description="Disordered" evidence="13">
    <location>
        <begin position="1"/>
        <end position="95"/>
    </location>
</feature>
<feature type="compositionally biased region" description="Polar residues" evidence="13">
    <location>
        <begin position="58"/>
        <end position="72"/>
    </location>
</feature>
<dbReference type="InterPro" id="IPR048293">
    <property type="entry name" value="PIF1_RRM3_pfh1"/>
</dbReference>
<name>A0ABR1VZW9_9PEZI</name>
<dbReference type="RefSeq" id="XP_066719301.1">
    <property type="nucleotide sequence ID" value="XM_066855023.1"/>
</dbReference>
<comment type="caution">
    <text evidence="15">The sequence shown here is derived from an EMBL/GenBank/DDBJ whole genome shotgun (WGS) entry which is preliminary data.</text>
</comment>
<evidence type="ECO:0000256" key="5">
    <source>
        <dbReference type="ARBA" id="ARBA00022840"/>
    </source>
</evidence>
<dbReference type="InterPro" id="IPR010285">
    <property type="entry name" value="DNA_helicase_pif1-like_DEAD"/>
</dbReference>
<keyword evidence="1 12" id="KW-0547">Nucleotide-binding</keyword>
<keyword evidence="2 12" id="KW-0227">DNA damage</keyword>
<feature type="compositionally biased region" description="Low complexity" evidence="13">
    <location>
        <begin position="46"/>
        <end position="57"/>
    </location>
</feature>
<gene>
    <name evidence="12" type="primary">PIF1</name>
    <name evidence="15" type="ORF">PG994_003614</name>
</gene>
<feature type="domain" description="AAA+ ATPase" evidence="14">
    <location>
        <begin position="304"/>
        <end position="463"/>
    </location>
</feature>
<feature type="region of interest" description="Disordered" evidence="13">
    <location>
        <begin position="225"/>
        <end position="266"/>
    </location>
</feature>
<keyword evidence="16" id="KW-1185">Reference proteome</keyword>
<evidence type="ECO:0000256" key="11">
    <source>
        <dbReference type="ARBA" id="ARBA00023242"/>
    </source>
</evidence>
<feature type="DNA-binding region" evidence="12">
    <location>
        <begin position="689"/>
        <end position="708"/>
    </location>
</feature>
<evidence type="ECO:0000256" key="12">
    <source>
        <dbReference type="HAMAP-Rule" id="MF_03176"/>
    </source>
</evidence>
<keyword evidence="9 12" id="KW-0234">DNA repair</keyword>
<dbReference type="EC" id="5.6.2.3" evidence="12"/>
<comment type="catalytic activity">
    <reaction evidence="12">
        <text>ATP + H2O = ADP + phosphate + H(+)</text>
        <dbReference type="Rhea" id="RHEA:13065"/>
        <dbReference type="ChEBI" id="CHEBI:15377"/>
        <dbReference type="ChEBI" id="CHEBI:15378"/>
        <dbReference type="ChEBI" id="CHEBI:30616"/>
        <dbReference type="ChEBI" id="CHEBI:43474"/>
        <dbReference type="ChEBI" id="CHEBI:456216"/>
        <dbReference type="EC" id="5.6.2.3"/>
    </reaction>
</comment>
<keyword evidence="3 12" id="KW-0378">Hydrolase</keyword>
<evidence type="ECO:0000256" key="2">
    <source>
        <dbReference type="ARBA" id="ARBA00022763"/>
    </source>
</evidence>
<dbReference type="Proteomes" id="UP001480595">
    <property type="component" value="Unassembled WGS sequence"/>
</dbReference>
<reference evidence="15 16" key="1">
    <citation type="submission" date="2023-01" db="EMBL/GenBank/DDBJ databases">
        <title>Analysis of 21 Apiospora genomes using comparative genomics revels a genus with tremendous synthesis potential of carbohydrate active enzymes and secondary metabolites.</title>
        <authorList>
            <person name="Sorensen T."/>
        </authorList>
    </citation>
    <scope>NUCLEOTIDE SEQUENCE [LARGE SCALE GENOMIC DNA]</scope>
    <source>
        <strain evidence="15 16">CBS 135458</strain>
    </source>
</reference>
<evidence type="ECO:0000259" key="14">
    <source>
        <dbReference type="SMART" id="SM00382"/>
    </source>
</evidence>
<comment type="function">
    <text evidence="12">DNA-dependent ATPase and 5'-3' DNA helicase required for the maintenance of both mitochondrial and nuclear genome stability.</text>
</comment>
<dbReference type="InterPro" id="IPR003593">
    <property type="entry name" value="AAA+_ATPase"/>
</dbReference>
<evidence type="ECO:0000313" key="16">
    <source>
        <dbReference type="Proteomes" id="UP001480595"/>
    </source>
</evidence>
<protein>
    <recommendedName>
        <fullName evidence="12">ATP-dependent DNA helicase PIF1</fullName>
        <ecNumber evidence="12">5.6.2.3</ecNumber>
    </recommendedName>
    <alternativeName>
        <fullName evidence="12">DNA 5'-3' helicase PIF1</fullName>
    </alternativeName>
    <alternativeName>
        <fullName evidence="12">DNA repair and recombination helicase PIF1</fullName>
    </alternativeName>
</protein>
<dbReference type="InterPro" id="IPR051055">
    <property type="entry name" value="PIF1_helicase"/>
</dbReference>
<evidence type="ECO:0000256" key="8">
    <source>
        <dbReference type="ARBA" id="ARBA00023172"/>
    </source>
</evidence>
<evidence type="ECO:0000256" key="10">
    <source>
        <dbReference type="ARBA" id="ARBA00023235"/>
    </source>
</evidence>
<dbReference type="Gene3D" id="3.40.50.300">
    <property type="entry name" value="P-loop containing nucleotide triphosphate hydrolases"/>
    <property type="match status" value="1"/>
</dbReference>
<evidence type="ECO:0000256" key="13">
    <source>
        <dbReference type="SAM" id="MobiDB-lite"/>
    </source>
</evidence>
<comment type="subunit">
    <text evidence="12">Monomer.</text>
</comment>
<dbReference type="SMART" id="SM00382">
    <property type="entry name" value="AAA"/>
    <property type="match status" value="1"/>
</dbReference>
<evidence type="ECO:0000313" key="15">
    <source>
        <dbReference type="EMBL" id="KAK8076342.1"/>
    </source>
</evidence>
<proteinExistence type="inferred from homology"/>
<evidence type="ECO:0000256" key="4">
    <source>
        <dbReference type="ARBA" id="ARBA00022806"/>
    </source>
</evidence>
<evidence type="ECO:0000256" key="3">
    <source>
        <dbReference type="ARBA" id="ARBA00022801"/>
    </source>
</evidence>
<comment type="similarity">
    <text evidence="12">Belongs to the helicase family. PIF1 subfamily.</text>
</comment>
<dbReference type="PANTHER" id="PTHR47642">
    <property type="entry name" value="ATP-DEPENDENT DNA HELICASE"/>
    <property type="match status" value="1"/>
</dbReference>
<evidence type="ECO:0000256" key="7">
    <source>
        <dbReference type="ARBA" id="ARBA00023128"/>
    </source>
</evidence>
<dbReference type="Pfam" id="PF21530">
    <property type="entry name" value="Pif1_2B_dom"/>
    <property type="match status" value="1"/>
</dbReference>
<evidence type="ECO:0000256" key="6">
    <source>
        <dbReference type="ARBA" id="ARBA00023125"/>
    </source>
</evidence>
<dbReference type="CDD" id="cd18809">
    <property type="entry name" value="SF1_C_RecD"/>
    <property type="match status" value="1"/>
</dbReference>
<dbReference type="PANTHER" id="PTHR47642:SF5">
    <property type="entry name" value="ATP-DEPENDENT DNA HELICASE"/>
    <property type="match status" value="1"/>
</dbReference>
<comment type="subcellular location">
    <subcellularLocation>
        <location evidence="12">Nucleus</location>
    </subcellularLocation>
    <subcellularLocation>
        <location evidence="12">Mitochondrion</location>
    </subcellularLocation>
</comment>
<keyword evidence="8 12" id="KW-0233">DNA recombination</keyword>
<feature type="region of interest" description="Disordered" evidence="13">
    <location>
        <begin position="137"/>
        <end position="205"/>
    </location>
</feature>
<evidence type="ECO:0000256" key="9">
    <source>
        <dbReference type="ARBA" id="ARBA00023204"/>
    </source>
</evidence>
<keyword evidence="7 12" id="KW-0496">Mitochondrion</keyword>
<dbReference type="InterPro" id="IPR027417">
    <property type="entry name" value="P-loop_NTPase"/>
</dbReference>
<sequence length="772" mass="84653">MFKRAHDKFQASAPPVSQARSGKPDLSKQMYHSSSPRDGNIVDLVSSSQSRGTSGASVGSSKAPGQNQLQPRSSSSLSRSNTGSSVTSYTKPSDGFATLYSKADSFKEEPTTQQTGSFGGVAIDSVYIAEDDFSDDDDLELDYACPSALPSLPPPPKPTKQIPESPVSAPSTSQVPIPVDLFSRGPSLPSSSNKSSPAETPLPKHWGATKEESIDLDAAAEKGTALVATPAPKPKDKPILWDTTQSAIKDKRAQFRNKTKKSETEGSVALDDVRPALDSHTTKKNAAISLSSEQRQVLDLVIGHNQSVFFTGPAGTGKSVLMRAIIEELKKKWVRDPERVSVTASTGLAACNIGGQTLHSFAGIGLGKEDVPTLVKKIRRNQKAKNRWLRTKTLVIDEVSMVDGDLFDKLAQIARTIRNNGRPWGGIQLVITGDFFQLPPVPDKQKRDVRFAFEAATWTTSIDHTIGLTQVFRQRDPEFANMLNEMRLGRISEQTVQTFKQLARPLTFDDGLDVTELFPTRQEVDRSNEQRLRNLPGATQRFDSTDTGAQVMLIKNLDDTLVNGSLGKVKGFMCEAAFEIWSGDGAGSGDEEDSEARSKKKIKAFSRDPESTKDLKEYPVVQFKCVDGTHRTLLMLPEDWKVELPNGEIQAQRKQVPLILAWALPIHKAQGQTLERVKVDLGKVFEKGQAYVALSRATSKHGLQVLRFDKNRVMAHPRVIQFYNKLYSVESAIKKKPTPSLADFTSRGRLESKSRGIINIDDDEEAMAAAYG</sequence>
<feature type="compositionally biased region" description="Low complexity" evidence="13">
    <location>
        <begin position="73"/>
        <end position="88"/>
    </location>
</feature>
<dbReference type="InterPro" id="IPR049163">
    <property type="entry name" value="Pif1-like_2B_dom"/>
</dbReference>
<dbReference type="CDD" id="cd18037">
    <property type="entry name" value="DEXSc_Pif1_like"/>
    <property type="match status" value="1"/>
</dbReference>
<keyword evidence="5 12" id="KW-0067">ATP-binding</keyword>
<accession>A0ABR1VZW9</accession>
<organism evidence="15 16">
    <name type="scientific">Apiospora phragmitis</name>
    <dbReference type="NCBI Taxonomy" id="2905665"/>
    <lineage>
        <taxon>Eukaryota</taxon>
        <taxon>Fungi</taxon>
        <taxon>Dikarya</taxon>
        <taxon>Ascomycota</taxon>
        <taxon>Pezizomycotina</taxon>
        <taxon>Sordariomycetes</taxon>
        <taxon>Xylariomycetidae</taxon>
        <taxon>Amphisphaeriales</taxon>
        <taxon>Apiosporaceae</taxon>
        <taxon>Apiospora</taxon>
    </lineage>
</organism>
<comment type="cofactor">
    <cofactor evidence="12">
        <name>Mg(2+)</name>
        <dbReference type="ChEBI" id="CHEBI:18420"/>
    </cofactor>
</comment>
<dbReference type="GeneID" id="92088086"/>
<dbReference type="SUPFAM" id="SSF52540">
    <property type="entry name" value="P-loop containing nucleoside triphosphate hydrolases"/>
    <property type="match status" value="2"/>
</dbReference>
<feature type="binding site" evidence="12">
    <location>
        <begin position="312"/>
        <end position="319"/>
    </location>
    <ligand>
        <name>ATP</name>
        <dbReference type="ChEBI" id="CHEBI:30616"/>
    </ligand>
</feature>
<dbReference type="EMBL" id="JAQQWL010000004">
    <property type="protein sequence ID" value="KAK8076342.1"/>
    <property type="molecule type" value="Genomic_DNA"/>
</dbReference>
<keyword evidence="10 12" id="KW-0413">Isomerase</keyword>
<feature type="compositionally biased region" description="Low complexity" evidence="13">
    <location>
        <begin position="183"/>
        <end position="201"/>
    </location>
</feature>